<keyword evidence="2" id="KW-1185">Reference proteome</keyword>
<evidence type="ECO:0000313" key="2">
    <source>
        <dbReference type="Proteomes" id="UP001055811"/>
    </source>
</evidence>
<proteinExistence type="predicted"/>
<reference evidence="2" key="1">
    <citation type="journal article" date="2022" name="Mol. Ecol. Resour.">
        <title>The genomes of chicory, endive, great burdock and yacon provide insights into Asteraceae palaeo-polyploidization history and plant inulin production.</title>
        <authorList>
            <person name="Fan W."/>
            <person name="Wang S."/>
            <person name="Wang H."/>
            <person name="Wang A."/>
            <person name="Jiang F."/>
            <person name="Liu H."/>
            <person name="Zhao H."/>
            <person name="Xu D."/>
            <person name="Zhang Y."/>
        </authorList>
    </citation>
    <scope>NUCLEOTIDE SEQUENCE [LARGE SCALE GENOMIC DNA]</scope>
    <source>
        <strain evidence="2">cv. Punajuju</strain>
    </source>
</reference>
<organism evidence="1 2">
    <name type="scientific">Cichorium intybus</name>
    <name type="common">Chicory</name>
    <dbReference type="NCBI Taxonomy" id="13427"/>
    <lineage>
        <taxon>Eukaryota</taxon>
        <taxon>Viridiplantae</taxon>
        <taxon>Streptophyta</taxon>
        <taxon>Embryophyta</taxon>
        <taxon>Tracheophyta</taxon>
        <taxon>Spermatophyta</taxon>
        <taxon>Magnoliopsida</taxon>
        <taxon>eudicotyledons</taxon>
        <taxon>Gunneridae</taxon>
        <taxon>Pentapetalae</taxon>
        <taxon>asterids</taxon>
        <taxon>campanulids</taxon>
        <taxon>Asterales</taxon>
        <taxon>Asteraceae</taxon>
        <taxon>Cichorioideae</taxon>
        <taxon>Cichorieae</taxon>
        <taxon>Cichoriinae</taxon>
        <taxon>Cichorium</taxon>
    </lineage>
</organism>
<dbReference type="EMBL" id="CM042013">
    <property type="protein sequence ID" value="KAI3737290.1"/>
    <property type="molecule type" value="Genomic_DNA"/>
</dbReference>
<protein>
    <submittedName>
        <fullName evidence="1">Uncharacterized protein</fullName>
    </submittedName>
</protein>
<reference evidence="1 2" key="2">
    <citation type="journal article" date="2022" name="Mol. Ecol. Resour.">
        <title>The genomes of chicory, endive, great burdock and yacon provide insights into Asteraceae paleo-polyploidization history and plant inulin production.</title>
        <authorList>
            <person name="Fan W."/>
            <person name="Wang S."/>
            <person name="Wang H."/>
            <person name="Wang A."/>
            <person name="Jiang F."/>
            <person name="Liu H."/>
            <person name="Zhao H."/>
            <person name="Xu D."/>
            <person name="Zhang Y."/>
        </authorList>
    </citation>
    <scope>NUCLEOTIDE SEQUENCE [LARGE SCALE GENOMIC DNA]</scope>
    <source>
        <strain evidence="2">cv. Punajuju</strain>
        <tissue evidence="1">Leaves</tissue>
    </source>
</reference>
<sequence>MVIPMVMNSAMVIPSLPLEKKIDGPWRDISVPISLKPLGSLLFLKPCYSLLTRLGAFNPNLLSSIVTSCLQSKSIVCSPPCYCPPSLFTDFTYNTSAHDARDSLMLLILMDEGKFRFQSLILTLIWSCRNVGEEEEAECHFPSWMNDNRAMAHFRRPVPISVCAAKPSGSLHSHHFSMFDVSKSTVRGSAMAME</sequence>
<gene>
    <name evidence="1" type="ORF">L2E82_27287</name>
</gene>
<name>A0ACB9CSQ4_CICIN</name>
<dbReference type="Proteomes" id="UP001055811">
    <property type="component" value="Linkage Group LG05"/>
</dbReference>
<evidence type="ECO:0000313" key="1">
    <source>
        <dbReference type="EMBL" id="KAI3737290.1"/>
    </source>
</evidence>
<accession>A0ACB9CSQ4</accession>
<comment type="caution">
    <text evidence="1">The sequence shown here is derived from an EMBL/GenBank/DDBJ whole genome shotgun (WGS) entry which is preliminary data.</text>
</comment>